<evidence type="ECO:0000313" key="2">
    <source>
        <dbReference type="EMBL" id="MST98553.1"/>
    </source>
</evidence>
<gene>
    <name evidence="2" type="ORF">FYJ85_16060</name>
</gene>
<dbReference type="AlphaFoldDB" id="A0A844G5X0"/>
<name>A0A844G5X0_9BACT</name>
<evidence type="ECO:0000313" key="3">
    <source>
        <dbReference type="Proteomes" id="UP000435649"/>
    </source>
</evidence>
<dbReference type="RefSeq" id="WP_106054067.1">
    <property type="nucleotide sequence ID" value="NZ_CALXOB010000051.1"/>
</dbReference>
<sequence length="219" mass="25326">MLEYTYKERFCPTIRYSVSEDGKWFCTEGREGGNEWRSWMWLPELNPDCTCISTSAAGYRIWSLCCGIAALLFLVLAAVQWGMENFTSRGDRLGNVFFVLVVCVVFGGLALVLNILWRRKRGTVLNFDSFLQDRRIVLILPYGTDPKAVPFVRELRRRMAGMFRHYRPDLNRPDNVEQLRKAFDSLKTDEILTDDEYDALNRKLFGGSVPQRNIGFELA</sequence>
<dbReference type="EMBL" id="VUNS01000020">
    <property type="protein sequence ID" value="MST98553.1"/>
    <property type="molecule type" value="Genomic_DNA"/>
</dbReference>
<proteinExistence type="predicted"/>
<evidence type="ECO:0000256" key="1">
    <source>
        <dbReference type="SAM" id="Phobius"/>
    </source>
</evidence>
<feature type="transmembrane region" description="Helical" evidence="1">
    <location>
        <begin position="95"/>
        <end position="117"/>
    </location>
</feature>
<accession>A0A844G5X0</accession>
<comment type="caution">
    <text evidence="2">The sequence shown here is derived from an EMBL/GenBank/DDBJ whole genome shotgun (WGS) entry which is preliminary data.</text>
</comment>
<keyword evidence="3" id="KW-1185">Reference proteome</keyword>
<feature type="transmembrane region" description="Helical" evidence="1">
    <location>
        <begin position="61"/>
        <end position="83"/>
    </location>
</feature>
<dbReference type="Proteomes" id="UP000435649">
    <property type="component" value="Unassembled WGS sequence"/>
</dbReference>
<protein>
    <submittedName>
        <fullName evidence="2">Uncharacterized protein</fullName>
    </submittedName>
</protein>
<keyword evidence="1" id="KW-0472">Membrane</keyword>
<reference evidence="2 3" key="1">
    <citation type="submission" date="2019-08" db="EMBL/GenBank/DDBJ databases">
        <title>In-depth cultivation of the pig gut microbiome towards novel bacterial diversity and tailored functional studies.</title>
        <authorList>
            <person name="Wylensek D."/>
            <person name="Hitch T.C.A."/>
            <person name="Clavel T."/>
        </authorList>
    </citation>
    <scope>NUCLEOTIDE SEQUENCE [LARGE SCALE GENOMIC DNA]</scope>
    <source>
        <strain evidence="2 3">BBE-744-WT-12</strain>
    </source>
</reference>
<keyword evidence="1" id="KW-1133">Transmembrane helix</keyword>
<keyword evidence="1" id="KW-0812">Transmembrane</keyword>
<organism evidence="2 3">
    <name type="scientific">Victivallis lenta</name>
    <dbReference type="NCBI Taxonomy" id="2606640"/>
    <lineage>
        <taxon>Bacteria</taxon>
        <taxon>Pseudomonadati</taxon>
        <taxon>Lentisphaerota</taxon>
        <taxon>Lentisphaeria</taxon>
        <taxon>Victivallales</taxon>
        <taxon>Victivallaceae</taxon>
        <taxon>Victivallis</taxon>
    </lineage>
</organism>